<dbReference type="EMBL" id="JAINUG010000105">
    <property type="protein sequence ID" value="KAJ8396537.1"/>
    <property type="molecule type" value="Genomic_DNA"/>
</dbReference>
<feature type="region of interest" description="Disordered" evidence="1">
    <location>
        <begin position="1"/>
        <end position="51"/>
    </location>
</feature>
<evidence type="ECO:0000313" key="2">
    <source>
        <dbReference type="EMBL" id="KAJ8396537.1"/>
    </source>
</evidence>
<gene>
    <name evidence="2" type="ORF">AAFF_G00016030</name>
</gene>
<feature type="compositionally biased region" description="Basic and acidic residues" evidence="1">
    <location>
        <begin position="35"/>
        <end position="47"/>
    </location>
</feature>
<comment type="caution">
    <text evidence="2">The sequence shown here is derived from an EMBL/GenBank/DDBJ whole genome shotgun (WGS) entry which is preliminary data.</text>
</comment>
<proteinExistence type="predicted"/>
<organism evidence="2 3">
    <name type="scientific">Aldrovandia affinis</name>
    <dbReference type="NCBI Taxonomy" id="143900"/>
    <lineage>
        <taxon>Eukaryota</taxon>
        <taxon>Metazoa</taxon>
        <taxon>Chordata</taxon>
        <taxon>Craniata</taxon>
        <taxon>Vertebrata</taxon>
        <taxon>Euteleostomi</taxon>
        <taxon>Actinopterygii</taxon>
        <taxon>Neopterygii</taxon>
        <taxon>Teleostei</taxon>
        <taxon>Notacanthiformes</taxon>
        <taxon>Halosauridae</taxon>
        <taxon>Aldrovandia</taxon>
    </lineage>
</organism>
<accession>A0AAD7WGV9</accession>
<evidence type="ECO:0000313" key="3">
    <source>
        <dbReference type="Proteomes" id="UP001221898"/>
    </source>
</evidence>
<reference evidence="2" key="1">
    <citation type="journal article" date="2023" name="Science">
        <title>Genome structures resolve the early diversification of teleost fishes.</title>
        <authorList>
            <person name="Parey E."/>
            <person name="Louis A."/>
            <person name="Montfort J."/>
            <person name="Bouchez O."/>
            <person name="Roques C."/>
            <person name="Iampietro C."/>
            <person name="Lluch J."/>
            <person name="Castinel A."/>
            <person name="Donnadieu C."/>
            <person name="Desvignes T."/>
            <person name="Floi Bucao C."/>
            <person name="Jouanno E."/>
            <person name="Wen M."/>
            <person name="Mejri S."/>
            <person name="Dirks R."/>
            <person name="Jansen H."/>
            <person name="Henkel C."/>
            <person name="Chen W.J."/>
            <person name="Zahm M."/>
            <person name="Cabau C."/>
            <person name="Klopp C."/>
            <person name="Thompson A.W."/>
            <person name="Robinson-Rechavi M."/>
            <person name="Braasch I."/>
            <person name="Lecointre G."/>
            <person name="Bobe J."/>
            <person name="Postlethwait J.H."/>
            <person name="Berthelot C."/>
            <person name="Roest Crollius H."/>
            <person name="Guiguen Y."/>
        </authorList>
    </citation>
    <scope>NUCLEOTIDE SEQUENCE</scope>
    <source>
        <strain evidence="2">NC1722</strain>
    </source>
</reference>
<dbReference type="Proteomes" id="UP001221898">
    <property type="component" value="Unassembled WGS sequence"/>
</dbReference>
<dbReference type="AlphaFoldDB" id="A0AAD7WGV9"/>
<name>A0AAD7WGV9_9TELE</name>
<evidence type="ECO:0000256" key="1">
    <source>
        <dbReference type="SAM" id="MobiDB-lite"/>
    </source>
</evidence>
<keyword evidence="3" id="KW-1185">Reference proteome</keyword>
<protein>
    <submittedName>
        <fullName evidence="2">Uncharacterized protein</fullName>
    </submittedName>
</protein>
<sequence>MGDHWVSEGGSVESRDDGELSQTNPHCSVSPPGAHRVDRPSGGDKDSFFSSDCVGHRAPPLPAEVGSNRCVWVQPRVGSVSWQQNRMCIVSRRRCQS</sequence>